<evidence type="ECO:0000256" key="1">
    <source>
        <dbReference type="SAM" id="MobiDB-lite"/>
    </source>
</evidence>
<sequence>MSRLYADFETWKLSHDYLASRYVYVLQKTYGDQLSLGSLSGGDLSLARALRDIGHKLDFEILLAKIEKRRHGHVEVDAYGYDYESDHFDEVHEMDEILEEEISLLSVFDLSGRLLVKDVDIEKKEVLQKRWEDDDAASESNLEDIGYNPTATHSFRGTALVMMSHDEATIFLARGGCSTAVMLDHLREQQPNNPDDPKGFQDFLLHKSFDGKSFESVMKACISLKRTELFLSVARPLKFPLSSQVLSDLSSWIWQAGFQHFEAGLEKLIPDEAVVFETHDLLQALLSCRSSEQPQLNPGMDTSFFDFVERKTNEVLSKASSLYLKDATALVDILKTTRHFEQTAGNVAPKFGGMVPMVPVDPIMNRYEDGRIILPFMRLLPEKMQGDGSKTLAAFPKIRELYRNFVTVYFDRAVGKEPAFDWSRPGATPSTDDKPLFVADRAHLSAFLHDPHYVEGRFPLAAYRQRKLMNHVPPNAGCTSSLATGCLTVRKGKGAWETERKRWAENCKSFVSGIRWLGGVVDLEAVLDPETYGSTVLRPEQRASEEPVAEGPDDREQVPPHMVLQHPTLQA</sequence>
<name>A0ABR3U052_9PEZI</name>
<dbReference type="Proteomes" id="UP001521184">
    <property type="component" value="Unassembled WGS sequence"/>
</dbReference>
<keyword evidence="3" id="KW-1185">Reference proteome</keyword>
<comment type="caution">
    <text evidence="2">The sequence shown here is derived from an EMBL/GenBank/DDBJ whole genome shotgun (WGS) entry which is preliminary data.</text>
</comment>
<reference evidence="2 3" key="1">
    <citation type="journal article" date="2023" name="Plant Dis.">
        <title>First Report of Diplodia intermedia Causing Canker and Dieback Diseases on Apple Trees in Canada.</title>
        <authorList>
            <person name="Ellouze W."/>
            <person name="Ilyukhin E."/>
            <person name="Sulman M."/>
            <person name="Ali S."/>
        </authorList>
    </citation>
    <scope>NUCLEOTIDE SEQUENCE [LARGE SCALE GENOMIC DNA]</scope>
    <source>
        <strain evidence="2 3">M45-28</strain>
    </source>
</reference>
<accession>A0ABR3U052</accession>
<dbReference type="EMBL" id="JAKEKT020000008">
    <property type="protein sequence ID" value="KAL1648713.1"/>
    <property type="molecule type" value="Genomic_DNA"/>
</dbReference>
<organism evidence="2 3">
    <name type="scientific">Diplodia intermedia</name>
    <dbReference type="NCBI Taxonomy" id="856260"/>
    <lineage>
        <taxon>Eukaryota</taxon>
        <taxon>Fungi</taxon>
        <taxon>Dikarya</taxon>
        <taxon>Ascomycota</taxon>
        <taxon>Pezizomycotina</taxon>
        <taxon>Dothideomycetes</taxon>
        <taxon>Dothideomycetes incertae sedis</taxon>
        <taxon>Botryosphaeriales</taxon>
        <taxon>Botryosphaeriaceae</taxon>
        <taxon>Diplodia</taxon>
    </lineage>
</organism>
<evidence type="ECO:0000313" key="2">
    <source>
        <dbReference type="EMBL" id="KAL1648713.1"/>
    </source>
</evidence>
<proteinExistence type="predicted"/>
<feature type="region of interest" description="Disordered" evidence="1">
    <location>
        <begin position="536"/>
        <end position="571"/>
    </location>
</feature>
<protein>
    <submittedName>
        <fullName evidence="2">Uncharacterized protein</fullName>
    </submittedName>
</protein>
<evidence type="ECO:0000313" key="3">
    <source>
        <dbReference type="Proteomes" id="UP001521184"/>
    </source>
</evidence>
<gene>
    <name evidence="2" type="ORF">SLS58_001888</name>
</gene>